<evidence type="ECO:0000313" key="2">
    <source>
        <dbReference type="EMBL" id="RDZ18257.1"/>
    </source>
</evidence>
<keyword evidence="1" id="KW-0812">Transmembrane</keyword>
<sequence length="105" mass="12334">MKYAQIFTENRIRNTTLIVLLICMSIAWVLDSYYWYNGAIFVVSISFILHGVNDYIVGKNKTRGTVIILLSFLFTLYNLLRIFFSNKNKILILAKNEEFLCLRKL</sequence>
<feature type="transmembrane region" description="Helical" evidence="1">
    <location>
        <begin position="35"/>
        <end position="52"/>
    </location>
</feature>
<protein>
    <submittedName>
        <fullName evidence="2">Uncharacterized protein</fullName>
    </submittedName>
</protein>
<reference evidence="2 3" key="1">
    <citation type="journal article" date="2018" name="Appl. Environ. Microbiol.">
        <title>Antimicrobial susceptibility testing and tentative epidemiological cut-off values of five Bacillus species relevant for use as animal feed additives or for plant protection.</title>
        <authorList>
            <person name="Agerso Y."/>
            <person name="Stuer-Lauridsen B."/>
            <person name="Bjerre K."/>
            <person name="Jensen M.G."/>
            <person name="Johansen E."/>
            <person name="Bennedsen M."/>
            <person name="Brockmann E."/>
            <person name="Nielsen B."/>
        </authorList>
    </citation>
    <scope>NUCLEOTIDE SEQUENCE [LARGE SCALE GENOMIC DNA]</scope>
    <source>
        <strain evidence="2 3">CHCC20162</strain>
    </source>
</reference>
<keyword evidence="1" id="KW-0472">Membrane</keyword>
<feature type="transmembrane region" description="Helical" evidence="1">
    <location>
        <begin position="12"/>
        <end position="29"/>
    </location>
</feature>
<evidence type="ECO:0000256" key="1">
    <source>
        <dbReference type="SAM" id="Phobius"/>
    </source>
</evidence>
<dbReference type="EMBL" id="PQWM01000006">
    <property type="protein sequence ID" value="RDZ18257.1"/>
    <property type="molecule type" value="Genomic_DNA"/>
</dbReference>
<keyword evidence="1" id="KW-1133">Transmembrane helix</keyword>
<proteinExistence type="predicted"/>
<accession>A0A3D8X911</accession>
<feature type="transmembrane region" description="Helical" evidence="1">
    <location>
        <begin position="64"/>
        <end position="84"/>
    </location>
</feature>
<name>A0A3D8X911_PRIMG</name>
<dbReference type="Proteomes" id="UP000256519">
    <property type="component" value="Unassembled WGS sequence"/>
</dbReference>
<evidence type="ECO:0000313" key="3">
    <source>
        <dbReference type="Proteomes" id="UP000256519"/>
    </source>
</evidence>
<gene>
    <name evidence="2" type="ORF">C3744_05140</name>
</gene>
<organism evidence="2 3">
    <name type="scientific">Priestia megaterium</name>
    <name type="common">Bacillus megaterium</name>
    <dbReference type="NCBI Taxonomy" id="1404"/>
    <lineage>
        <taxon>Bacteria</taxon>
        <taxon>Bacillati</taxon>
        <taxon>Bacillota</taxon>
        <taxon>Bacilli</taxon>
        <taxon>Bacillales</taxon>
        <taxon>Bacillaceae</taxon>
        <taxon>Priestia</taxon>
    </lineage>
</organism>
<comment type="caution">
    <text evidence="2">The sequence shown here is derived from an EMBL/GenBank/DDBJ whole genome shotgun (WGS) entry which is preliminary data.</text>
</comment>
<dbReference type="AlphaFoldDB" id="A0A3D8X911"/>